<evidence type="ECO:0000256" key="2">
    <source>
        <dbReference type="ARBA" id="ARBA00022771"/>
    </source>
</evidence>
<keyword evidence="9" id="KW-1185">Reference proteome</keyword>
<dbReference type="Pfam" id="PF06839">
    <property type="entry name" value="Zn_ribbon_GRF"/>
    <property type="match status" value="2"/>
</dbReference>
<evidence type="ECO:0000256" key="1">
    <source>
        <dbReference type="ARBA" id="ARBA00022723"/>
    </source>
</evidence>
<organism evidence="8 9">
    <name type="scientific">Stylosanthes scabra</name>
    <dbReference type="NCBI Taxonomy" id="79078"/>
    <lineage>
        <taxon>Eukaryota</taxon>
        <taxon>Viridiplantae</taxon>
        <taxon>Streptophyta</taxon>
        <taxon>Embryophyta</taxon>
        <taxon>Tracheophyta</taxon>
        <taxon>Spermatophyta</taxon>
        <taxon>Magnoliopsida</taxon>
        <taxon>eudicotyledons</taxon>
        <taxon>Gunneridae</taxon>
        <taxon>Pentapetalae</taxon>
        <taxon>rosids</taxon>
        <taxon>fabids</taxon>
        <taxon>Fabales</taxon>
        <taxon>Fabaceae</taxon>
        <taxon>Papilionoideae</taxon>
        <taxon>50 kb inversion clade</taxon>
        <taxon>dalbergioids sensu lato</taxon>
        <taxon>Dalbergieae</taxon>
        <taxon>Pterocarpus clade</taxon>
        <taxon>Stylosanthes</taxon>
    </lineage>
</organism>
<dbReference type="InterPro" id="IPR010666">
    <property type="entry name" value="Znf_GRF"/>
</dbReference>
<dbReference type="PROSITE" id="PS51999">
    <property type="entry name" value="ZF_GRF"/>
    <property type="match status" value="2"/>
</dbReference>
<protein>
    <submittedName>
        <fullName evidence="8">DNA topoisomerase 3-alpha</fullName>
        <ecNumber evidence="8">5.6.2.1</ecNumber>
    </submittedName>
</protein>
<keyword evidence="6" id="KW-0812">Transmembrane</keyword>
<feature type="domain" description="GRF-type" evidence="7">
    <location>
        <begin position="86"/>
        <end position="124"/>
    </location>
</feature>
<dbReference type="EMBL" id="JASCZI010091562">
    <property type="protein sequence ID" value="MED6150692.1"/>
    <property type="molecule type" value="Genomic_DNA"/>
</dbReference>
<dbReference type="GO" id="GO:0003917">
    <property type="term" value="F:DNA topoisomerase type I (single strand cut, ATP-independent) activity"/>
    <property type="evidence" value="ECO:0007669"/>
    <property type="project" value="UniProtKB-EC"/>
</dbReference>
<evidence type="ECO:0000256" key="4">
    <source>
        <dbReference type="PROSITE-ProRule" id="PRU01343"/>
    </source>
</evidence>
<evidence type="ECO:0000256" key="3">
    <source>
        <dbReference type="ARBA" id="ARBA00022833"/>
    </source>
</evidence>
<feature type="domain" description="GRF-type" evidence="7">
    <location>
        <begin position="30"/>
        <end position="69"/>
    </location>
</feature>
<evidence type="ECO:0000256" key="6">
    <source>
        <dbReference type="SAM" id="Phobius"/>
    </source>
</evidence>
<evidence type="ECO:0000313" key="9">
    <source>
        <dbReference type="Proteomes" id="UP001341840"/>
    </source>
</evidence>
<dbReference type="EC" id="5.6.2.1" evidence="8"/>
<gene>
    <name evidence="8" type="primary">TOP3A_4</name>
    <name evidence="8" type="ORF">PIB30_074878</name>
</gene>
<sequence>MDLTQSASFLLSSGSSMPRSINNHKKRHLCFCGEELVVLSSSALSSQGRRYVACGRRSKCSFFEWIDDEEEWKSRLGKQRERRVRCFCGEVLSLRTSGTTRNPNRRFISCPNRRCKFFEWVDEEDEKLWSMKVHGGTSRQRSIGGDSGNLGSQQNYDVLEAKISKLESQERKMERLSVDIEKLSLEIVQVDACVGRLCADMNGVQEQLGRLEANLKKQNKIQFFMLLFFVVLVAVILCGKK</sequence>
<keyword evidence="8" id="KW-0413">Isomerase</keyword>
<keyword evidence="2 4" id="KW-0863">Zinc-finger</keyword>
<evidence type="ECO:0000313" key="8">
    <source>
        <dbReference type="EMBL" id="MED6150692.1"/>
    </source>
</evidence>
<name>A0ABU6TPF2_9FABA</name>
<accession>A0ABU6TPF2</accession>
<keyword evidence="6" id="KW-1133">Transmembrane helix</keyword>
<reference evidence="8 9" key="1">
    <citation type="journal article" date="2023" name="Plants (Basel)">
        <title>Bridging the Gap: Combining Genomics and Transcriptomics Approaches to Understand Stylosanthes scabra, an Orphan Legume from the Brazilian Caatinga.</title>
        <authorList>
            <person name="Ferreira-Neto J.R.C."/>
            <person name="da Silva M.D."/>
            <person name="Binneck E."/>
            <person name="de Melo N.F."/>
            <person name="da Silva R.H."/>
            <person name="de Melo A.L.T.M."/>
            <person name="Pandolfi V."/>
            <person name="Bustamante F.O."/>
            <person name="Brasileiro-Vidal A.C."/>
            <person name="Benko-Iseppon A.M."/>
        </authorList>
    </citation>
    <scope>NUCLEOTIDE SEQUENCE [LARGE SCALE GENOMIC DNA]</scope>
    <source>
        <tissue evidence="8">Leaves</tissue>
    </source>
</reference>
<evidence type="ECO:0000256" key="5">
    <source>
        <dbReference type="SAM" id="Coils"/>
    </source>
</evidence>
<comment type="caution">
    <text evidence="8">The sequence shown here is derived from an EMBL/GenBank/DDBJ whole genome shotgun (WGS) entry which is preliminary data.</text>
</comment>
<feature type="coiled-coil region" evidence="5">
    <location>
        <begin position="149"/>
        <end position="221"/>
    </location>
</feature>
<keyword evidence="3" id="KW-0862">Zinc</keyword>
<feature type="transmembrane region" description="Helical" evidence="6">
    <location>
        <begin position="221"/>
        <end position="239"/>
    </location>
</feature>
<proteinExistence type="predicted"/>
<evidence type="ECO:0000259" key="7">
    <source>
        <dbReference type="PROSITE" id="PS51999"/>
    </source>
</evidence>
<keyword evidence="5" id="KW-0175">Coiled coil</keyword>
<keyword evidence="6" id="KW-0472">Membrane</keyword>
<dbReference type="Proteomes" id="UP001341840">
    <property type="component" value="Unassembled WGS sequence"/>
</dbReference>
<dbReference type="PANTHER" id="PTHR33248">
    <property type="entry name" value="ZINC ION-BINDING PROTEIN"/>
    <property type="match status" value="1"/>
</dbReference>
<keyword evidence="1" id="KW-0479">Metal-binding</keyword>